<reference evidence="14" key="1">
    <citation type="journal article" date="2020" name="Fungal Divers.">
        <title>Resolving the Mortierellaceae phylogeny through synthesis of multi-gene phylogenetics and phylogenomics.</title>
        <authorList>
            <person name="Vandepol N."/>
            <person name="Liber J."/>
            <person name="Desiro A."/>
            <person name="Na H."/>
            <person name="Kennedy M."/>
            <person name="Barry K."/>
            <person name="Grigoriev I.V."/>
            <person name="Miller A.N."/>
            <person name="O'Donnell K."/>
            <person name="Stajich J.E."/>
            <person name="Bonito G."/>
        </authorList>
    </citation>
    <scope>NUCLEOTIDE SEQUENCE</scope>
    <source>
        <strain evidence="14">REB-010B</strain>
    </source>
</reference>
<gene>
    <name evidence="14" type="primary">SNX4</name>
    <name evidence="14" type="ORF">BGZ99_000549</name>
</gene>
<dbReference type="GO" id="GO:0000422">
    <property type="term" value="P:autophagy of mitochondrion"/>
    <property type="evidence" value="ECO:0007669"/>
    <property type="project" value="TreeGrafter"/>
</dbReference>
<dbReference type="PANTHER" id="PTHR45949">
    <property type="entry name" value="SORTING NEXIN-4"/>
    <property type="match status" value="1"/>
</dbReference>
<dbReference type="SMART" id="SM00312">
    <property type="entry name" value="PX"/>
    <property type="match status" value="1"/>
</dbReference>
<dbReference type="Gene3D" id="1.20.1270.60">
    <property type="entry name" value="Arfaptin homology (AH) domain/BAR domain"/>
    <property type="match status" value="1"/>
</dbReference>
<evidence type="ECO:0000256" key="12">
    <source>
        <dbReference type="SAM" id="Phobius"/>
    </source>
</evidence>
<keyword evidence="12" id="KW-0812">Transmembrane</keyword>
<evidence type="ECO:0000313" key="14">
    <source>
        <dbReference type="EMBL" id="KAG0310271.1"/>
    </source>
</evidence>
<dbReference type="GO" id="GO:0000407">
    <property type="term" value="C:phagophore assembly site"/>
    <property type="evidence" value="ECO:0007669"/>
    <property type="project" value="TreeGrafter"/>
</dbReference>
<feature type="domain" description="PX" evidence="13">
    <location>
        <begin position="178"/>
        <end position="300"/>
    </location>
</feature>
<dbReference type="InterPro" id="IPR015404">
    <property type="entry name" value="Vps5_C"/>
</dbReference>
<dbReference type="GO" id="GO:0034727">
    <property type="term" value="P:piecemeal microautophagy of the nucleus"/>
    <property type="evidence" value="ECO:0007669"/>
    <property type="project" value="TreeGrafter"/>
</dbReference>
<comment type="similarity">
    <text evidence="3">Belongs to the sorting nexin family.</text>
</comment>
<evidence type="ECO:0000256" key="8">
    <source>
        <dbReference type="ARBA" id="ARBA00040748"/>
    </source>
</evidence>
<dbReference type="GO" id="GO:0032456">
    <property type="term" value="P:endocytic recycling"/>
    <property type="evidence" value="ECO:0007669"/>
    <property type="project" value="TreeGrafter"/>
</dbReference>
<comment type="caution">
    <text evidence="14">The sequence shown here is derived from an EMBL/GenBank/DDBJ whole genome shotgun (WGS) entry which is preliminary data.</text>
</comment>
<evidence type="ECO:0000256" key="6">
    <source>
        <dbReference type="ARBA" id="ARBA00023121"/>
    </source>
</evidence>
<name>A0A9P6UKA6_9FUNG</name>
<protein>
    <recommendedName>
        <fullName evidence="8">Sorting nexin-4</fullName>
    </recommendedName>
    <alternativeName>
        <fullName evidence="9">Autophagy-related protein 24</fullName>
    </alternativeName>
</protein>
<keyword evidence="10" id="KW-0175">Coiled coil</keyword>
<accession>A0A9P6UKA6</accession>
<evidence type="ECO:0000256" key="7">
    <source>
        <dbReference type="ARBA" id="ARBA00023136"/>
    </source>
</evidence>
<dbReference type="Pfam" id="PF00787">
    <property type="entry name" value="PX"/>
    <property type="match status" value="1"/>
</dbReference>
<feature type="coiled-coil region" evidence="10">
    <location>
        <begin position="336"/>
        <end position="366"/>
    </location>
</feature>
<evidence type="ECO:0000256" key="9">
    <source>
        <dbReference type="ARBA" id="ARBA00041273"/>
    </source>
</evidence>
<dbReference type="PROSITE" id="PS50195">
    <property type="entry name" value="PX"/>
    <property type="match status" value="1"/>
</dbReference>
<proteinExistence type="inferred from homology"/>
<dbReference type="AlphaFoldDB" id="A0A9P6UKA6"/>
<dbReference type="Proteomes" id="UP000738325">
    <property type="component" value="Unassembled WGS sequence"/>
</dbReference>
<dbReference type="Gene3D" id="3.30.1520.10">
    <property type="entry name" value="Phox-like domain"/>
    <property type="match status" value="1"/>
</dbReference>
<dbReference type="PANTHER" id="PTHR45949:SF2">
    <property type="entry name" value="SORTING NEXIN-4"/>
    <property type="match status" value="1"/>
</dbReference>
<evidence type="ECO:0000259" key="13">
    <source>
        <dbReference type="PROSITE" id="PS50195"/>
    </source>
</evidence>
<feature type="region of interest" description="Disordered" evidence="11">
    <location>
        <begin position="98"/>
        <end position="156"/>
    </location>
</feature>
<feature type="region of interest" description="Disordered" evidence="11">
    <location>
        <begin position="1"/>
        <end position="46"/>
    </location>
</feature>
<dbReference type="GO" id="GO:0015031">
    <property type="term" value="P:protein transport"/>
    <property type="evidence" value="ECO:0007669"/>
    <property type="project" value="TreeGrafter"/>
</dbReference>
<evidence type="ECO:0000256" key="2">
    <source>
        <dbReference type="ARBA" id="ARBA00004496"/>
    </source>
</evidence>
<evidence type="ECO:0000313" key="15">
    <source>
        <dbReference type="Proteomes" id="UP000738325"/>
    </source>
</evidence>
<keyword evidence="12" id="KW-1133">Transmembrane helix</keyword>
<dbReference type="GO" id="GO:0005769">
    <property type="term" value="C:early endosome"/>
    <property type="evidence" value="ECO:0007669"/>
    <property type="project" value="TreeGrafter"/>
</dbReference>
<dbReference type="InterPro" id="IPR001683">
    <property type="entry name" value="PX_dom"/>
</dbReference>
<keyword evidence="15" id="KW-1185">Reference proteome</keyword>
<evidence type="ECO:0000256" key="4">
    <source>
        <dbReference type="ARBA" id="ARBA00022448"/>
    </source>
</evidence>
<feature type="non-terminal residue" evidence="14">
    <location>
        <position position="874"/>
    </location>
</feature>
<dbReference type="GO" id="GO:0061709">
    <property type="term" value="P:reticulophagy"/>
    <property type="evidence" value="ECO:0007669"/>
    <property type="project" value="TreeGrafter"/>
</dbReference>
<comment type="subcellular location">
    <subcellularLocation>
        <location evidence="2">Cytoplasm</location>
    </subcellularLocation>
    <subcellularLocation>
        <location evidence="1">Endomembrane system</location>
        <topology evidence="1">Peripheral membrane protein</topology>
    </subcellularLocation>
</comment>
<evidence type="ECO:0000256" key="3">
    <source>
        <dbReference type="ARBA" id="ARBA00010883"/>
    </source>
</evidence>
<dbReference type="EMBL" id="JAAAIP010001105">
    <property type="protein sequence ID" value="KAG0310271.1"/>
    <property type="molecule type" value="Genomic_DNA"/>
</dbReference>
<keyword evidence="6" id="KW-0446">Lipid-binding</keyword>
<evidence type="ECO:0000256" key="1">
    <source>
        <dbReference type="ARBA" id="ARBA00004184"/>
    </source>
</evidence>
<feature type="coiled-coil region" evidence="10">
    <location>
        <begin position="491"/>
        <end position="525"/>
    </location>
</feature>
<dbReference type="CDD" id="cd06863">
    <property type="entry name" value="PX_Atg24p"/>
    <property type="match status" value="1"/>
</dbReference>
<dbReference type="SUPFAM" id="SSF103657">
    <property type="entry name" value="BAR/IMD domain-like"/>
    <property type="match status" value="1"/>
</dbReference>
<keyword evidence="7 12" id="KW-0472">Membrane</keyword>
<dbReference type="InterPro" id="IPR036871">
    <property type="entry name" value="PX_dom_sf"/>
</dbReference>
<dbReference type="OrthoDB" id="205639at2759"/>
<dbReference type="InterPro" id="IPR027267">
    <property type="entry name" value="AH/BAR_dom_sf"/>
</dbReference>
<organism evidence="14 15">
    <name type="scientific">Dissophora globulifera</name>
    <dbReference type="NCBI Taxonomy" id="979702"/>
    <lineage>
        <taxon>Eukaryota</taxon>
        <taxon>Fungi</taxon>
        <taxon>Fungi incertae sedis</taxon>
        <taxon>Mucoromycota</taxon>
        <taxon>Mortierellomycotina</taxon>
        <taxon>Mortierellomycetes</taxon>
        <taxon>Mortierellales</taxon>
        <taxon>Mortierellaceae</taxon>
        <taxon>Dissophora</taxon>
    </lineage>
</organism>
<dbReference type="Pfam" id="PF09325">
    <property type="entry name" value="Vps5"/>
    <property type="match status" value="1"/>
</dbReference>
<evidence type="ECO:0000256" key="11">
    <source>
        <dbReference type="SAM" id="MobiDB-lite"/>
    </source>
</evidence>
<evidence type="ECO:0000256" key="5">
    <source>
        <dbReference type="ARBA" id="ARBA00022490"/>
    </source>
</evidence>
<evidence type="ECO:0000256" key="10">
    <source>
        <dbReference type="SAM" id="Coils"/>
    </source>
</evidence>
<keyword evidence="5" id="KW-0963">Cytoplasm</keyword>
<sequence>MDNNDDVGYSSVAWDTYTPSNGHEEDLTQGENGHGHGHGRGIANLHSSNTLHSSLFATSDEEEDDDMADITAVSSSTILPAETSAWADEPLDNEVIDIHGGSGPNSATAGFGGNGDSNGHAHATNVYGQDDDPVESQASQQVYRSHAPGKAVKRDTVRDMSEMSLSVTAAAQLAKLVPMEITVTAAHREKEGSTDSFISYQINTKTDLKGFSEPSVSVRRRFQDFAWLHNVLNRDFPAAVLPPLPDKHRLRYVRGDRFSPEFVEKRRASLERFLKKIAVHPTLQRAECLRVFLDSRDWNSDLAQQNKKRQDEGRLETIGDVLLNAFAKIKKPDERFIAMRDEVDKLEENLQALEKLDQRILKRQEELEGDYREFGGSVAGLGNLETGITEPLHRFAHTVATYAKLLNDLSTREDAEFLSELHECLAYCNSVKSVLKLRDQKQLDFEELSEFLQQQISERGRLMSNGRLGGSATIGGFFQQKMDEIKGVDQERAKQEKLKRVEERIRDLEDAVEKSNDISERFSNETAKEFEIFQLQKSKDLRQCMLDYTAGRVEFFEKGEALWAQIIPVLEAIQVDDEYLRRAFSLLNADTIGRFDSARNLLALGESKVIESYLAERAVATLKASLKVIQEQTVLVAEIKIPEWIRIHEEHLKANGSNDPYLANLITPETTSDLVKVKETVDVYPKIVHWRDIPLFKSLRSGRNIPLQPRLDGIKAYSLWRMLLETHWQDQMNGSDCRESGSRHVIAIAFSNVLGFSLGRFIGLEQHEAATATPGDVHVALRLFVTIAIILSFVLLFFIIGRPIKKPSFVYLRWPRTATLLESAILDGYTAATAAAAEQTPIDFVFCVSDDRLDEDLFQFVNGLKLGDDAQQLL</sequence>
<feature type="transmembrane region" description="Helical" evidence="12">
    <location>
        <begin position="779"/>
        <end position="800"/>
    </location>
</feature>
<keyword evidence="4" id="KW-0813">Transport</keyword>
<dbReference type="GO" id="GO:0035091">
    <property type="term" value="F:phosphatidylinositol binding"/>
    <property type="evidence" value="ECO:0007669"/>
    <property type="project" value="InterPro"/>
</dbReference>
<dbReference type="SUPFAM" id="SSF64268">
    <property type="entry name" value="PX domain"/>
    <property type="match status" value="1"/>
</dbReference>